<keyword evidence="1" id="KW-1133">Transmembrane helix</keyword>
<dbReference type="Pfam" id="PF00563">
    <property type="entry name" value="EAL"/>
    <property type="match status" value="1"/>
</dbReference>
<dbReference type="PROSITE" id="PS50887">
    <property type="entry name" value="GGDEF"/>
    <property type="match status" value="1"/>
</dbReference>
<dbReference type="GO" id="GO:0071111">
    <property type="term" value="F:cyclic-guanylate-specific phosphodiesterase activity"/>
    <property type="evidence" value="ECO:0007669"/>
    <property type="project" value="InterPro"/>
</dbReference>
<reference evidence="4 5" key="1">
    <citation type="submission" date="2020-08" db="EMBL/GenBank/DDBJ databases">
        <title>Genomic Encyclopedia of Type Strains, Phase IV (KMG-IV): sequencing the most valuable type-strain genomes for metagenomic binning, comparative biology and taxonomic classification.</title>
        <authorList>
            <person name="Goeker M."/>
        </authorList>
    </citation>
    <scope>NUCLEOTIDE SEQUENCE [LARGE SCALE GENOMIC DNA]</scope>
    <source>
        <strain evidence="4 5">DSM 2461</strain>
    </source>
</reference>
<proteinExistence type="predicted"/>
<dbReference type="PROSITE" id="PS50883">
    <property type="entry name" value="EAL"/>
    <property type="match status" value="1"/>
</dbReference>
<feature type="transmembrane region" description="Helical" evidence="1">
    <location>
        <begin position="92"/>
        <end position="108"/>
    </location>
</feature>
<dbReference type="InterPro" id="IPR000160">
    <property type="entry name" value="GGDEF_dom"/>
</dbReference>
<feature type="transmembrane region" description="Helical" evidence="1">
    <location>
        <begin position="68"/>
        <end position="86"/>
    </location>
</feature>
<dbReference type="InterPro" id="IPR001633">
    <property type="entry name" value="EAL_dom"/>
</dbReference>
<evidence type="ECO:0000313" key="4">
    <source>
        <dbReference type="EMBL" id="MBB6479364.1"/>
    </source>
</evidence>
<feature type="transmembrane region" description="Helical" evidence="1">
    <location>
        <begin position="12"/>
        <end position="35"/>
    </location>
</feature>
<dbReference type="PANTHER" id="PTHR33121">
    <property type="entry name" value="CYCLIC DI-GMP PHOSPHODIESTERASE PDEF"/>
    <property type="match status" value="1"/>
</dbReference>
<dbReference type="InterPro" id="IPR050706">
    <property type="entry name" value="Cyclic-di-GMP_PDE-like"/>
</dbReference>
<evidence type="ECO:0000259" key="2">
    <source>
        <dbReference type="PROSITE" id="PS50883"/>
    </source>
</evidence>
<dbReference type="Gene3D" id="3.30.70.270">
    <property type="match status" value="1"/>
</dbReference>
<dbReference type="InterPro" id="IPR035919">
    <property type="entry name" value="EAL_sf"/>
</dbReference>
<accession>A0A841R2V3</accession>
<dbReference type="Gene3D" id="3.20.20.450">
    <property type="entry name" value="EAL domain"/>
    <property type="match status" value="1"/>
</dbReference>
<evidence type="ECO:0000256" key="1">
    <source>
        <dbReference type="SAM" id="Phobius"/>
    </source>
</evidence>
<dbReference type="SUPFAM" id="SSF141868">
    <property type="entry name" value="EAL domain-like"/>
    <property type="match status" value="1"/>
</dbReference>
<dbReference type="CDD" id="cd01949">
    <property type="entry name" value="GGDEF"/>
    <property type="match status" value="1"/>
</dbReference>
<evidence type="ECO:0000259" key="3">
    <source>
        <dbReference type="PROSITE" id="PS50887"/>
    </source>
</evidence>
<dbReference type="InterPro" id="IPR029787">
    <property type="entry name" value="Nucleotide_cyclase"/>
</dbReference>
<organism evidence="4 5">
    <name type="scientific">Spirochaeta isovalerica</name>
    <dbReference type="NCBI Taxonomy" id="150"/>
    <lineage>
        <taxon>Bacteria</taxon>
        <taxon>Pseudomonadati</taxon>
        <taxon>Spirochaetota</taxon>
        <taxon>Spirochaetia</taxon>
        <taxon>Spirochaetales</taxon>
        <taxon>Spirochaetaceae</taxon>
        <taxon>Spirochaeta</taxon>
    </lineage>
</organism>
<keyword evidence="1" id="KW-0472">Membrane</keyword>
<dbReference type="RefSeq" id="WP_184744545.1">
    <property type="nucleotide sequence ID" value="NZ_JACHGJ010000002.1"/>
</dbReference>
<evidence type="ECO:0000313" key="5">
    <source>
        <dbReference type="Proteomes" id="UP000587760"/>
    </source>
</evidence>
<feature type="transmembrane region" description="Helical" evidence="1">
    <location>
        <begin position="41"/>
        <end position="61"/>
    </location>
</feature>
<comment type="caution">
    <text evidence="4">The sequence shown here is derived from an EMBL/GenBank/DDBJ whole genome shotgun (WGS) entry which is preliminary data.</text>
</comment>
<feature type="domain" description="EAL" evidence="2">
    <location>
        <begin position="341"/>
        <end position="587"/>
    </location>
</feature>
<dbReference type="SUPFAM" id="SSF55073">
    <property type="entry name" value="Nucleotide cyclase"/>
    <property type="match status" value="1"/>
</dbReference>
<dbReference type="EMBL" id="JACHGJ010000002">
    <property type="protein sequence ID" value="MBB6479364.1"/>
    <property type="molecule type" value="Genomic_DNA"/>
</dbReference>
<dbReference type="SMART" id="SM00052">
    <property type="entry name" value="EAL"/>
    <property type="match status" value="1"/>
</dbReference>
<dbReference type="AlphaFoldDB" id="A0A841R2V3"/>
<dbReference type="InterPro" id="IPR048435">
    <property type="entry name" value="MASE6"/>
</dbReference>
<dbReference type="NCBIfam" id="TIGR00254">
    <property type="entry name" value="GGDEF"/>
    <property type="match status" value="1"/>
</dbReference>
<keyword evidence="1" id="KW-0812">Transmembrane</keyword>
<feature type="transmembrane region" description="Helical" evidence="1">
    <location>
        <begin position="115"/>
        <end position="137"/>
    </location>
</feature>
<protein>
    <submittedName>
        <fullName evidence="4">Diguanylate cyclase (GGDEF)-like protein</fullName>
    </submittedName>
</protein>
<dbReference type="PANTHER" id="PTHR33121:SF71">
    <property type="entry name" value="OXYGEN SENSOR PROTEIN DOSP"/>
    <property type="match status" value="1"/>
</dbReference>
<dbReference type="Proteomes" id="UP000587760">
    <property type="component" value="Unassembled WGS sequence"/>
</dbReference>
<dbReference type="InterPro" id="IPR043128">
    <property type="entry name" value="Rev_trsase/Diguanyl_cyclase"/>
</dbReference>
<dbReference type="SMART" id="SM00267">
    <property type="entry name" value="GGDEF"/>
    <property type="match status" value="1"/>
</dbReference>
<name>A0A841R2V3_9SPIO</name>
<gene>
    <name evidence="4" type="ORF">HNR50_001022</name>
</gene>
<dbReference type="Pfam" id="PF00990">
    <property type="entry name" value="GGDEF"/>
    <property type="match status" value="1"/>
</dbReference>
<keyword evidence="5" id="KW-1185">Reference proteome</keyword>
<dbReference type="Pfam" id="PF20966">
    <property type="entry name" value="MASE6"/>
    <property type="match status" value="1"/>
</dbReference>
<feature type="domain" description="GGDEF" evidence="3">
    <location>
        <begin position="200"/>
        <end position="331"/>
    </location>
</feature>
<dbReference type="CDD" id="cd01948">
    <property type="entry name" value="EAL"/>
    <property type="match status" value="1"/>
</dbReference>
<sequence>MFKNTDKRKTEIRIVVLFLAGSAIELLYGYINFFIRNYRSMALANVLAAALIIGCLIFLLLTKKKKVTYLAGLIICSAHFIYIVLFGYGNELSPFWILIIPHIVYYTNGARKGSFFSLLVFLVFLTAILIQIAGIYSFPYPPYVFRDLSLVFFIVSLMTYIYEKSLEEKQKHLEFQLNFDKMTDLPNRNRMLKFLETNRNEQALILINIDKFREINDIYGSRQGDMVLKELAYRLLSLNEKVPKGELYKLHADEFAFIFPIAQKQFERSLNTIIREIRNKSRYDFKIGDAGIYISLTMGIARGRKNHLAHADSALRLARAQHKNYVIHSDSIDMTGEYRKNIKQTSKLRNIMNKGGVVPFFQPIMDNKTGRINKYECLMRFRDGEEFLLPGQFLELSKRSKIYGALTRTMISRCFRYFENRKEDFSINICLEDIFDETTTNHIYRQLEKYGLGKRLIFEFLESSRIEGNPQVESFIRKVKEYGCRIAIDDFGAGYSNFEYLLRMEFDFLKIDSSLIRNLDRDRNSRIMVETIVSFSRKLGLKTIAEYVHNEEISLLIREMGIDFSQGYFIGEPSDRAVKKGMELISRGK</sequence>